<accession>A0A840AVA7</accession>
<comment type="similarity">
    <text evidence="7">Belongs to the binding-protein-dependent transport system permease family.</text>
</comment>
<dbReference type="RefSeq" id="WP_183399919.1">
    <property type="nucleotide sequence ID" value="NZ_JACIDS010000004.1"/>
</dbReference>
<evidence type="ECO:0000256" key="7">
    <source>
        <dbReference type="RuleBase" id="RU363032"/>
    </source>
</evidence>
<evidence type="ECO:0000256" key="6">
    <source>
        <dbReference type="ARBA" id="ARBA00023136"/>
    </source>
</evidence>
<sequence length="309" mass="33401">MTATPTSKDASDARSGQRKRRVGANPERLALFFVLPALALVTIFRIVPLIWGLGYSFTDYNGIAEPNFIGLANYAELARDPAFLDSLVNMLILIATLPIWIALPLVLAILIHQGVPGGKLFRAVYFFPAVLSSVIVGAIFNVLLRYDGSFNAMLKALGFSAVDWLGNSSTALFSLIAVQLWATFGMSLLIFLAGLSTVPSDMLEAAKLDGAKLLQTWWYIVIPSLKPIIEFAAVVTTIGMLTSMFGLIYVLTAGGPGTSTTLPEFLIWLEQGKMNRPGYASAISMVLFLMMAGLAAIQIRIMSKNANLS</sequence>
<dbReference type="CDD" id="cd06261">
    <property type="entry name" value="TM_PBP2"/>
    <property type="match status" value="1"/>
</dbReference>
<feature type="transmembrane region" description="Helical" evidence="7">
    <location>
        <begin position="278"/>
        <end position="297"/>
    </location>
</feature>
<keyword evidence="11" id="KW-1185">Reference proteome</keyword>
<feature type="transmembrane region" description="Helical" evidence="7">
    <location>
        <begin position="228"/>
        <end position="251"/>
    </location>
</feature>
<evidence type="ECO:0000256" key="2">
    <source>
        <dbReference type="ARBA" id="ARBA00022448"/>
    </source>
</evidence>
<feature type="transmembrane region" description="Helical" evidence="7">
    <location>
        <begin position="29"/>
        <end position="51"/>
    </location>
</feature>
<organism evidence="10 11">
    <name type="scientific">Kaistia hirudinis</name>
    <dbReference type="NCBI Taxonomy" id="1293440"/>
    <lineage>
        <taxon>Bacteria</taxon>
        <taxon>Pseudomonadati</taxon>
        <taxon>Pseudomonadota</taxon>
        <taxon>Alphaproteobacteria</taxon>
        <taxon>Hyphomicrobiales</taxon>
        <taxon>Kaistiaceae</taxon>
        <taxon>Kaistia</taxon>
    </lineage>
</organism>
<gene>
    <name evidence="10" type="ORF">GGR25_003324</name>
</gene>
<feature type="region of interest" description="Disordered" evidence="8">
    <location>
        <begin position="1"/>
        <end position="21"/>
    </location>
</feature>
<feature type="transmembrane region" description="Helical" evidence="7">
    <location>
        <begin position="87"/>
        <end position="111"/>
    </location>
</feature>
<dbReference type="GO" id="GO:0055085">
    <property type="term" value="P:transmembrane transport"/>
    <property type="evidence" value="ECO:0007669"/>
    <property type="project" value="InterPro"/>
</dbReference>
<keyword evidence="10" id="KW-0762">Sugar transport</keyword>
<evidence type="ECO:0000256" key="4">
    <source>
        <dbReference type="ARBA" id="ARBA00022692"/>
    </source>
</evidence>
<dbReference type="PROSITE" id="PS50928">
    <property type="entry name" value="ABC_TM1"/>
    <property type="match status" value="1"/>
</dbReference>
<evidence type="ECO:0000313" key="11">
    <source>
        <dbReference type="Proteomes" id="UP000553963"/>
    </source>
</evidence>
<keyword evidence="5 7" id="KW-1133">Transmembrane helix</keyword>
<keyword evidence="4 7" id="KW-0812">Transmembrane</keyword>
<comment type="caution">
    <text evidence="10">The sequence shown here is derived from an EMBL/GenBank/DDBJ whole genome shotgun (WGS) entry which is preliminary data.</text>
</comment>
<evidence type="ECO:0000256" key="8">
    <source>
        <dbReference type="SAM" id="MobiDB-lite"/>
    </source>
</evidence>
<dbReference type="EMBL" id="JACIDS010000004">
    <property type="protein sequence ID" value="MBB3932266.1"/>
    <property type="molecule type" value="Genomic_DNA"/>
</dbReference>
<proteinExistence type="inferred from homology"/>
<name>A0A840AVA7_9HYPH</name>
<keyword evidence="3" id="KW-1003">Cell membrane</keyword>
<dbReference type="PANTHER" id="PTHR30193:SF37">
    <property type="entry name" value="INNER MEMBRANE ABC TRANSPORTER PERMEASE PROTEIN YCJO"/>
    <property type="match status" value="1"/>
</dbReference>
<dbReference type="Pfam" id="PF00528">
    <property type="entry name" value="BPD_transp_1"/>
    <property type="match status" value="1"/>
</dbReference>
<feature type="transmembrane region" description="Helical" evidence="7">
    <location>
        <begin position="123"/>
        <end position="144"/>
    </location>
</feature>
<dbReference type="Gene3D" id="1.10.3720.10">
    <property type="entry name" value="MetI-like"/>
    <property type="match status" value="1"/>
</dbReference>
<dbReference type="PANTHER" id="PTHR30193">
    <property type="entry name" value="ABC TRANSPORTER PERMEASE PROTEIN"/>
    <property type="match status" value="1"/>
</dbReference>
<feature type="transmembrane region" description="Helical" evidence="7">
    <location>
        <begin position="171"/>
        <end position="195"/>
    </location>
</feature>
<dbReference type="Proteomes" id="UP000553963">
    <property type="component" value="Unassembled WGS sequence"/>
</dbReference>
<keyword evidence="6 7" id="KW-0472">Membrane</keyword>
<dbReference type="GO" id="GO:0005886">
    <property type="term" value="C:plasma membrane"/>
    <property type="evidence" value="ECO:0007669"/>
    <property type="project" value="UniProtKB-SubCell"/>
</dbReference>
<dbReference type="InterPro" id="IPR035906">
    <property type="entry name" value="MetI-like_sf"/>
</dbReference>
<evidence type="ECO:0000259" key="9">
    <source>
        <dbReference type="PROSITE" id="PS50928"/>
    </source>
</evidence>
<keyword evidence="2 7" id="KW-0813">Transport</keyword>
<evidence type="ECO:0000256" key="3">
    <source>
        <dbReference type="ARBA" id="ARBA00022475"/>
    </source>
</evidence>
<evidence type="ECO:0000256" key="1">
    <source>
        <dbReference type="ARBA" id="ARBA00004651"/>
    </source>
</evidence>
<reference evidence="10 11" key="1">
    <citation type="submission" date="2020-08" db="EMBL/GenBank/DDBJ databases">
        <title>Genomic Encyclopedia of Type Strains, Phase IV (KMG-IV): sequencing the most valuable type-strain genomes for metagenomic binning, comparative biology and taxonomic classification.</title>
        <authorList>
            <person name="Goeker M."/>
        </authorList>
    </citation>
    <scope>NUCLEOTIDE SEQUENCE [LARGE SCALE GENOMIC DNA]</scope>
    <source>
        <strain evidence="10 11">DSM 25966</strain>
    </source>
</reference>
<comment type="subcellular location">
    <subcellularLocation>
        <location evidence="1 7">Cell membrane</location>
        <topology evidence="1 7">Multi-pass membrane protein</topology>
    </subcellularLocation>
</comment>
<evidence type="ECO:0000313" key="10">
    <source>
        <dbReference type="EMBL" id="MBB3932266.1"/>
    </source>
</evidence>
<dbReference type="SUPFAM" id="SSF160964">
    <property type="entry name" value="MalF N-terminal region-like"/>
    <property type="match status" value="1"/>
</dbReference>
<protein>
    <submittedName>
        <fullName evidence="10">Multiple sugar transport system permease protein</fullName>
    </submittedName>
</protein>
<evidence type="ECO:0000256" key="5">
    <source>
        <dbReference type="ARBA" id="ARBA00022989"/>
    </source>
</evidence>
<feature type="domain" description="ABC transmembrane type-1" evidence="9">
    <location>
        <begin position="86"/>
        <end position="298"/>
    </location>
</feature>
<dbReference type="InterPro" id="IPR000515">
    <property type="entry name" value="MetI-like"/>
</dbReference>
<dbReference type="InterPro" id="IPR051393">
    <property type="entry name" value="ABC_transporter_permease"/>
</dbReference>
<dbReference type="AlphaFoldDB" id="A0A840AVA7"/>
<dbReference type="SUPFAM" id="SSF161098">
    <property type="entry name" value="MetI-like"/>
    <property type="match status" value="1"/>
</dbReference>